<feature type="chain" id="PRO_5047487800" evidence="1">
    <location>
        <begin position="27"/>
        <end position="2554"/>
    </location>
</feature>
<comment type="caution">
    <text evidence="2">The sequence shown here is derived from an EMBL/GenBank/DDBJ whole genome shotgun (WGS) entry which is preliminary data.</text>
</comment>
<evidence type="ECO:0000313" key="3">
    <source>
        <dbReference type="Proteomes" id="UP000772618"/>
    </source>
</evidence>
<dbReference type="Proteomes" id="UP000772618">
    <property type="component" value="Unassembled WGS sequence"/>
</dbReference>
<organism evidence="2 3">
    <name type="scientific">Chryseosolibacter indicus</name>
    <dbReference type="NCBI Taxonomy" id="2782351"/>
    <lineage>
        <taxon>Bacteria</taxon>
        <taxon>Pseudomonadati</taxon>
        <taxon>Bacteroidota</taxon>
        <taxon>Cytophagia</taxon>
        <taxon>Cytophagales</taxon>
        <taxon>Chryseotaleaceae</taxon>
        <taxon>Chryseosolibacter</taxon>
    </lineage>
</organism>
<gene>
    <name evidence="2" type="ORF">KK060_03375</name>
</gene>
<dbReference type="NCBIfam" id="TIGR04183">
    <property type="entry name" value="Por_Secre_tail"/>
    <property type="match status" value="1"/>
</dbReference>
<accession>A0ABS5VLI0</accession>
<evidence type="ECO:0000256" key="1">
    <source>
        <dbReference type="SAM" id="SignalP"/>
    </source>
</evidence>
<evidence type="ECO:0000313" key="2">
    <source>
        <dbReference type="EMBL" id="MBT1702302.1"/>
    </source>
</evidence>
<dbReference type="RefSeq" id="WP_254152138.1">
    <property type="nucleotide sequence ID" value="NZ_JAHESD010000004.1"/>
</dbReference>
<reference evidence="2 3" key="1">
    <citation type="submission" date="2021-05" db="EMBL/GenBank/DDBJ databases">
        <title>A Polyphasic approach of four new species of the genus Ohtaekwangia: Ohtaekwangia histidinii sp. nov., Ohtaekwangia cretensis sp. nov., Ohtaekwangia indiensis sp. nov., Ohtaekwangia reichenbachii sp. nov. from diverse environment.</title>
        <authorList>
            <person name="Octaviana S."/>
        </authorList>
    </citation>
    <scope>NUCLEOTIDE SEQUENCE [LARGE SCALE GENOMIC DNA]</scope>
    <source>
        <strain evidence="2 3">PWU20</strain>
    </source>
</reference>
<keyword evidence="1" id="KW-0732">Signal</keyword>
<feature type="signal peptide" evidence="1">
    <location>
        <begin position="1"/>
        <end position="26"/>
    </location>
</feature>
<name>A0ABS5VLI0_9BACT</name>
<proteinExistence type="predicted"/>
<dbReference type="InterPro" id="IPR026444">
    <property type="entry name" value="Secre_tail"/>
</dbReference>
<keyword evidence="3" id="KW-1185">Reference proteome</keyword>
<sequence>MLKQLTYSIPLLLCFILNSVQSKALALYTYTGSGANGFWNDANTWTTDPTGVTLTGSTIPGNNDIVTILNGFTVTLNSNVTTLGLTININNGGTLDLSTFTFPTINNLSGSGTLKIKGGYFPTITTNSFLSNFATGATVEFYDFTGSLPVSTNYPNLTFSNSTGVNQTINLSNATAYNLTVFGNLITRRTGAGTLTVKLGTQATNVINTIVNGNVSIGANTTLGVGSFNAVHKITIYGNFTNNGSVRLSNDTQYIPTDATNTGAASLSFTGATDNFFTCNGITNLYTLTVDKGLNSTNILSVTSNNTANLNFYFRDKLINILRGTLKLGSNIDIPRLYGNGSPNYDLGSTTLSPMLWVDGATVNSNGSALVVYGKFRITNGSFTTIGGEGSVIREEGQYMIEGGTFTTEKFRPSSTATTHRGSFIMTGGVFNSIGTTGSDASYSRFSLPYPEQVFIMSGGTINIKNSQNSTGILHIGCNPSNYNITGGAINVILSGTSAAYNMLSTAPLWNFSITRDASVTPTTVTINNIGSLSGAQNSAQPLVIQNDFIIDGANNPVFNPNNLNLTIGRNFIINAGATYTPGTNTTIFNGTADQSFSNSGTITSGLNNLSVNKLSGTLTLGGSATTYLVRQNLTLSQGILNDGGKTLQVNGNIHNEAVHSGTGNITLNGPSTQVISGNGSGTFGNVVLNNANIPGARLTADIAISGTLTLAGIGNSLFDIESYQLWLTSPSATALTTSGSGFTSSKMIRTLGLQSDKGLKKTFGNLSAFTYHFGSGSDYTPATIQLTSVPTGYGSVAIKPVNSRHPFVVASNTRNLLYYWKVVSSGFTGFVSANHEYQYQASKVSPGNDDVNYIPARYNNTTWTEINDLAKVNEASKLILFTNVNYLDGDFTAGIPAAFDIVRIFYSIRDGNWNDVNPATTPWSTQSHTGTPATVYPSASDQVIIGDGATFNHYIAITNNNQLSGGLEINSGSTLDIGTSTGHNFGRLENIQISGSGLMRISSATPLAEFPAGDFGLFIRQTGGTVEYYTTGSQNFNIPTNSISPTNLPLITYRNLILKPSSGTSITMPNQDMLIFETISIQGTSPTAIARLNSIAETTLTVNGNIHVQSGNLEYENETAQTVSVDGNVTINTNAIFDVLPSGTPVNNTLIIKGNLINNGVFDMSVTGSRYCNTTFTGTANTSITGTGSITDFNILTISKGSSQTPILNVNAAAFSLSGGGLPLILSSGTFRLTSNQTVTIANGGIFNIPSTSRLSANGGILQLTGGNGIDMRLAGTLEVLNGAIHVGTTSNDNSIEYAATGSPTINISGGALTVKSQIRRSTASTQGGLLYNQSGGIVTVADKSAISTTRGVFEILNPGSSFTLTNGTLRILRGSGSTSISDLYLFPSSYNVTGGTLEIGTTETLQAVDINTIVPLYNLTVNGTNNIARLEFNPLTLLGTLNISATNVFNANTLNVNISGNFINSNTDNLAGVSAGGFRAGAGTQTTTFNGSTSHQTISGVSGNLTNFSNLIISNTFSGGIVSLLNSTNLRVSGTLTLANGILAGEENTITTLGTVSNSSTHTSTGVGSIILAGSANQLITGNGNGKFGNLTLNNASGASFGANQEVTGILTFANGSLFIGQYGLNISNTSLTAINNASPTRYIITSGLLSNAGVSKAFAPSVTNGNFVFPIGVGGKYTPANYTLTTGVVGGTITVTPVNSKHPSATGSGTAYINYYWHVTHSVIVLNSLVHRYTYVAADEQGTVTDYRDARFKGGAWTIGVTSGNPNTTTRVITFTNTDLAGDYTAGEATAFVNPTTYTSIVSGNWESDATWDIDPPGTNLGPPQGSFVVISQTHTVTMTNNAKRMATLEVRGRLHLGNTTGHDFGIITTSGTGERTIQIQSSTFPSGDFSSFTAQNGGTIEYNGTVILPTQNIYNNLSFSGSGAKTLPNADLTINGNITISAGTVSSTVNNRSIVMINPNGDFTNQSIFTSGSGAIIIGRNLINSGSGASFTAGNGDFGLLINGSLINNSNGTFIAGADSIGIRGNFNNSATFSGGIGAIRVNGNFNNTAGTYTGSTGKLNISGSLTNNANYNAGSGATTIKGSFINSGSSALYQANGNTMNIFGNFTNNSGAVFNANSSSILLSGSWNNSSTFNAGSGTVAFINSLPQTISGSTTFFNIAKTNGGPLTLNNSINANGTLTLTSGNIITANNTISLTNTSIQPVTGNSSSFIDGKLSISFPNTALSSRTFPLGKGTSYRPITIFQGSSSTSPVVRAETINSAPTGSFPATIERLSEARYYAVDLISGILNSPTLEISFNTNPPTDENITVPGNVHILRSVSPGGPWVDAGGSGVFSPSAPSGYATSDITSLANPTYFTLGYQNAALPITLYSFEAILKNSFVALHWITLQEINNATFFIERSENGKTFEPIGTVDGAGNSKELRHYNHTDTNPLLGISYYRLKQTDFDGNYTYSKVVKVFYEGDGSLLTVYPNPSYNVTDIRIKASDKKTNYTKLVITSTTGKVYYSGYVDFSTEIQLKDLKLNYGLSSGTYIISVFSENLKETRKVIIY</sequence>
<dbReference type="EMBL" id="JAHESD010000004">
    <property type="protein sequence ID" value="MBT1702302.1"/>
    <property type="molecule type" value="Genomic_DNA"/>
</dbReference>
<protein>
    <submittedName>
        <fullName evidence="2">T9SS type A sorting domain-containing protein</fullName>
    </submittedName>
</protein>